<dbReference type="Proteomes" id="UP001523262">
    <property type="component" value="Unassembled WGS sequence"/>
</dbReference>
<keyword evidence="1" id="KW-1133">Transmembrane helix</keyword>
<organism evidence="2 3">
    <name type="scientific">Neobacillus pocheonensis</name>
    <dbReference type="NCBI Taxonomy" id="363869"/>
    <lineage>
        <taxon>Bacteria</taxon>
        <taxon>Bacillati</taxon>
        <taxon>Bacillota</taxon>
        <taxon>Bacilli</taxon>
        <taxon>Bacillales</taxon>
        <taxon>Bacillaceae</taxon>
        <taxon>Neobacillus</taxon>
    </lineage>
</organism>
<evidence type="ECO:0000313" key="2">
    <source>
        <dbReference type="EMBL" id="MCM2534800.1"/>
    </source>
</evidence>
<keyword evidence="3" id="KW-1185">Reference proteome</keyword>
<accession>A0ABT0WFH4</accession>
<evidence type="ECO:0000256" key="1">
    <source>
        <dbReference type="SAM" id="Phobius"/>
    </source>
</evidence>
<protein>
    <submittedName>
        <fullName evidence="2">Uncharacterized protein</fullName>
    </submittedName>
</protein>
<keyword evidence="1" id="KW-0472">Membrane</keyword>
<proteinExistence type="predicted"/>
<keyword evidence="1" id="KW-0812">Transmembrane</keyword>
<dbReference type="EMBL" id="JAMQCR010000002">
    <property type="protein sequence ID" value="MCM2534800.1"/>
    <property type="molecule type" value="Genomic_DNA"/>
</dbReference>
<gene>
    <name evidence="2" type="ORF">NDK43_23720</name>
</gene>
<name>A0ABT0WFH4_9BACI</name>
<evidence type="ECO:0000313" key="3">
    <source>
        <dbReference type="Proteomes" id="UP001523262"/>
    </source>
</evidence>
<feature type="transmembrane region" description="Helical" evidence="1">
    <location>
        <begin position="20"/>
        <end position="39"/>
    </location>
</feature>
<reference evidence="2 3" key="1">
    <citation type="submission" date="2022-06" db="EMBL/GenBank/DDBJ databases">
        <authorList>
            <person name="Jeon C.O."/>
        </authorList>
    </citation>
    <scope>NUCLEOTIDE SEQUENCE [LARGE SCALE GENOMIC DNA]</scope>
    <source>
        <strain evidence="2 3">KCTC 13943</strain>
    </source>
</reference>
<comment type="caution">
    <text evidence="2">The sequence shown here is derived from an EMBL/GenBank/DDBJ whole genome shotgun (WGS) entry which is preliminary data.</text>
</comment>
<sequence>MKNYNREENEKNSLNYNRLNRLFVMIGTGALIEIGSSLAEKRKRLEFLKYSEKMMGIIDDIVLQKDLSQYKSEDVELFSRKDQNEL</sequence>